<protein>
    <submittedName>
        <fullName evidence="1">Uncharacterized protein</fullName>
    </submittedName>
</protein>
<gene>
    <name evidence="1" type="ORF">EA798_04310</name>
</gene>
<name>A0ABX9V2G6_9PSED</name>
<reference evidence="1 2" key="1">
    <citation type="submission" date="2018-10" db="EMBL/GenBank/DDBJ databases">
        <title>Pseudomonas songnenensis NEAU-ST5-5(T) genome.</title>
        <authorList>
            <person name="Pengp J."/>
            <person name="Liu Z.-P."/>
        </authorList>
    </citation>
    <scope>NUCLEOTIDE SEQUENCE [LARGE SCALE GENOMIC DNA]</scope>
    <source>
        <strain evidence="1 2">NEAU-ST5-5</strain>
    </source>
</reference>
<organism evidence="1 2">
    <name type="scientific">Pseudomonas songnenensis</name>
    <dbReference type="NCBI Taxonomy" id="1176259"/>
    <lineage>
        <taxon>Bacteria</taxon>
        <taxon>Pseudomonadati</taxon>
        <taxon>Pseudomonadota</taxon>
        <taxon>Gammaproteobacteria</taxon>
        <taxon>Pseudomonadales</taxon>
        <taxon>Pseudomonadaceae</taxon>
        <taxon>Pseudomonas</taxon>
    </lineage>
</organism>
<comment type="caution">
    <text evidence="1">The sequence shown here is derived from an EMBL/GenBank/DDBJ whole genome shotgun (WGS) entry which is preliminary data.</text>
</comment>
<accession>A0ABX9V2G6</accession>
<evidence type="ECO:0000313" key="2">
    <source>
        <dbReference type="Proteomes" id="UP000279228"/>
    </source>
</evidence>
<dbReference type="EMBL" id="RFFN01000001">
    <property type="protein sequence ID" value="RMH99902.1"/>
    <property type="molecule type" value="Genomic_DNA"/>
</dbReference>
<sequence>MLLPSLKSETGGHYTQKPARRFCTLSQLKLLKHNGKLDLLVPNPNNSKLAVLSRLAASDTGSV</sequence>
<proteinExistence type="predicted"/>
<keyword evidence="2" id="KW-1185">Reference proteome</keyword>
<dbReference type="Proteomes" id="UP000279228">
    <property type="component" value="Unassembled WGS sequence"/>
</dbReference>
<evidence type="ECO:0000313" key="1">
    <source>
        <dbReference type="EMBL" id="RMH99902.1"/>
    </source>
</evidence>